<evidence type="ECO:0000313" key="1">
    <source>
        <dbReference type="EMBL" id="EBA38763.1"/>
    </source>
</evidence>
<reference evidence="1 2" key="1">
    <citation type="submission" date="2007-01" db="EMBL/GenBank/DDBJ databases">
        <title>Draft genome sequence of Collinsella aerofaciens (ATCC 25986).</title>
        <authorList>
            <person name="Sudarsanam P."/>
            <person name="Ley R."/>
            <person name="Guruge J."/>
            <person name="Turnbaugh P.J."/>
            <person name="Mahowald M."/>
            <person name="Liep D."/>
            <person name="Gordon J."/>
        </authorList>
    </citation>
    <scope>NUCLEOTIDE SEQUENCE [LARGE SCALE GENOMIC DNA]</scope>
    <source>
        <strain evidence="2">ATCC 25986 / DSM 3979 / JCM 10188 / KCTC 3647 / NCTC 11838 / VPI 1003</strain>
    </source>
</reference>
<dbReference type="AlphaFoldDB" id="A4EC63"/>
<accession>A4EC63</accession>
<dbReference type="EMBL" id="AAVN02000010">
    <property type="protein sequence ID" value="EBA38763.1"/>
    <property type="molecule type" value="Genomic_DNA"/>
</dbReference>
<comment type="caution">
    <text evidence="1">The sequence shown here is derived from an EMBL/GenBank/DDBJ whole genome shotgun (WGS) entry which is preliminary data.</text>
</comment>
<name>A4EC63_COLAA</name>
<gene>
    <name evidence="1" type="ORF">COLAER_02042</name>
</gene>
<proteinExistence type="predicted"/>
<organism evidence="1 2">
    <name type="scientific">Collinsella aerofaciens (strain ATCC 25986 / DSM 3979 / JCM 10188 / KCTC 3647 / NCTC 11838 / VPI 1003)</name>
    <dbReference type="NCBI Taxonomy" id="411903"/>
    <lineage>
        <taxon>Bacteria</taxon>
        <taxon>Bacillati</taxon>
        <taxon>Actinomycetota</taxon>
        <taxon>Coriobacteriia</taxon>
        <taxon>Coriobacteriales</taxon>
        <taxon>Coriobacteriaceae</taxon>
        <taxon>Collinsella</taxon>
    </lineage>
</organism>
<sequence length="186" mass="20218">MMRSRRQHAIERALPTRCGLPGKSAHKVARHVKPRVLDRRDGGKRPIGIVNTADGGKFGVIERLHAQRDACDTSLGKRSGKLGGQRLGIGLAGKLNGGAPRTNTPRQLHQALPRQRRRTAANIDGADMVKGPGLAKSIEAREQLLKIDIERSTQVARRKTARVKVAVPALLGAKRHVHVQRGNGHP</sequence>
<protein>
    <submittedName>
        <fullName evidence="1">Uncharacterized protein</fullName>
    </submittedName>
</protein>
<evidence type="ECO:0000313" key="2">
    <source>
        <dbReference type="Proteomes" id="UP000002979"/>
    </source>
</evidence>
<dbReference type="Proteomes" id="UP000002979">
    <property type="component" value="Unassembled WGS sequence"/>
</dbReference>
<reference evidence="1 2" key="2">
    <citation type="submission" date="2007-04" db="EMBL/GenBank/DDBJ databases">
        <authorList>
            <person name="Fulton L."/>
            <person name="Clifton S."/>
            <person name="Fulton B."/>
            <person name="Xu J."/>
            <person name="Minx P."/>
            <person name="Mardis E.R."/>
            <person name="Wilson R.K."/>
        </authorList>
    </citation>
    <scope>NUCLEOTIDE SEQUENCE [LARGE SCALE GENOMIC DNA]</scope>
    <source>
        <strain evidence="2">ATCC 25986 / DSM 3979 / JCM 10188 / KCTC 3647 / NCTC 11838 / VPI 1003</strain>
    </source>
</reference>